<keyword evidence="2" id="KW-1185">Reference proteome</keyword>
<reference evidence="1" key="1">
    <citation type="submission" date="2023-06" db="EMBL/GenBank/DDBJ databases">
        <title>Male Hemibagrus guttatus genome.</title>
        <authorList>
            <person name="Bian C."/>
        </authorList>
    </citation>
    <scope>NUCLEOTIDE SEQUENCE</scope>
    <source>
        <strain evidence="1">Male_cb2023</strain>
        <tissue evidence="1">Muscle</tissue>
    </source>
</reference>
<evidence type="ECO:0000313" key="1">
    <source>
        <dbReference type="EMBL" id="KAK3548795.1"/>
    </source>
</evidence>
<protein>
    <submittedName>
        <fullName evidence="1">Uncharacterized protein</fullName>
    </submittedName>
</protein>
<sequence length="56" mass="6102">IGGTCQSNIHMFGRPKVSQQNIAQSMALPPPACLLRIVHPGAMCSPEPDLQQFEQQ</sequence>
<name>A0AAE0VC27_9TELE</name>
<organism evidence="1 2">
    <name type="scientific">Hemibagrus guttatus</name>
    <dbReference type="NCBI Taxonomy" id="175788"/>
    <lineage>
        <taxon>Eukaryota</taxon>
        <taxon>Metazoa</taxon>
        <taxon>Chordata</taxon>
        <taxon>Craniata</taxon>
        <taxon>Vertebrata</taxon>
        <taxon>Euteleostomi</taxon>
        <taxon>Actinopterygii</taxon>
        <taxon>Neopterygii</taxon>
        <taxon>Teleostei</taxon>
        <taxon>Ostariophysi</taxon>
        <taxon>Siluriformes</taxon>
        <taxon>Bagridae</taxon>
        <taxon>Hemibagrus</taxon>
    </lineage>
</organism>
<comment type="caution">
    <text evidence="1">The sequence shown here is derived from an EMBL/GenBank/DDBJ whole genome shotgun (WGS) entry which is preliminary data.</text>
</comment>
<dbReference type="AlphaFoldDB" id="A0AAE0VC27"/>
<proteinExistence type="predicted"/>
<dbReference type="Proteomes" id="UP001274896">
    <property type="component" value="Unassembled WGS sequence"/>
</dbReference>
<accession>A0AAE0VC27</accession>
<feature type="non-terminal residue" evidence="1">
    <location>
        <position position="1"/>
    </location>
</feature>
<dbReference type="EMBL" id="JAUCMX010000004">
    <property type="protein sequence ID" value="KAK3548795.1"/>
    <property type="molecule type" value="Genomic_DNA"/>
</dbReference>
<gene>
    <name evidence="1" type="ORF">QTP70_020682</name>
</gene>
<evidence type="ECO:0000313" key="2">
    <source>
        <dbReference type="Proteomes" id="UP001274896"/>
    </source>
</evidence>